<evidence type="ECO:0000256" key="2">
    <source>
        <dbReference type="ARBA" id="ARBA00004584"/>
    </source>
</evidence>
<evidence type="ECO:0000256" key="5">
    <source>
        <dbReference type="ARBA" id="ARBA00023242"/>
    </source>
</evidence>
<dbReference type="InterPro" id="IPR018464">
    <property type="entry name" value="CENP-O"/>
</dbReference>
<dbReference type="GO" id="GO:0005634">
    <property type="term" value="C:nucleus"/>
    <property type="evidence" value="ECO:0007669"/>
    <property type="project" value="UniProtKB-SubCell"/>
</dbReference>
<evidence type="ECO:0000313" key="7">
    <source>
        <dbReference type="EMBL" id="EPS68020.1"/>
    </source>
</evidence>
<dbReference type="CDD" id="cd23835">
    <property type="entry name" value="DRWD-N_CENP-O"/>
    <property type="match status" value="1"/>
</dbReference>
<comment type="similarity">
    <text evidence="3">Belongs to the CENP-O/MCM21 family.</text>
</comment>
<evidence type="ECO:0000256" key="1">
    <source>
        <dbReference type="ARBA" id="ARBA00004123"/>
    </source>
</evidence>
<keyword evidence="8" id="KW-1185">Reference proteome</keyword>
<evidence type="ECO:0008006" key="9">
    <source>
        <dbReference type="Google" id="ProtNLM"/>
    </source>
</evidence>
<dbReference type="OrthoDB" id="10050372at2759"/>
<keyword evidence="5" id="KW-0539">Nucleus</keyword>
<evidence type="ECO:0000256" key="6">
    <source>
        <dbReference type="ARBA" id="ARBA00023328"/>
    </source>
</evidence>
<dbReference type="CDD" id="cd23836">
    <property type="entry name" value="DRWD-C_CENP-O"/>
    <property type="match status" value="1"/>
</dbReference>
<evidence type="ECO:0000256" key="4">
    <source>
        <dbReference type="ARBA" id="ARBA00022454"/>
    </source>
</evidence>
<proteinExistence type="inferred from homology"/>
<dbReference type="GO" id="GO:0031511">
    <property type="term" value="C:Mis6-Sim4 complex"/>
    <property type="evidence" value="ECO:0007669"/>
    <property type="project" value="TreeGrafter"/>
</dbReference>
<gene>
    <name evidence="7" type="ORF">M569_06751</name>
</gene>
<evidence type="ECO:0000256" key="3">
    <source>
        <dbReference type="ARBA" id="ARBA00007321"/>
    </source>
</evidence>
<comment type="subcellular location">
    <subcellularLocation>
        <location evidence="2">Chromosome</location>
        <location evidence="2">Centromere</location>
    </subcellularLocation>
    <subcellularLocation>
        <location evidence="1">Nucleus</location>
    </subcellularLocation>
</comment>
<dbReference type="PANTHER" id="PTHR14582">
    <property type="entry name" value="INNER KINETOCHORE SUBUNIT MAL2"/>
    <property type="match status" value="1"/>
</dbReference>
<keyword evidence="4" id="KW-0158">Chromosome</keyword>
<protein>
    <recommendedName>
        <fullName evidence="9">Centromere protein O</fullName>
    </recommendedName>
</protein>
<dbReference type="EMBL" id="AUSU01002819">
    <property type="protein sequence ID" value="EPS68020.1"/>
    <property type="molecule type" value="Genomic_DNA"/>
</dbReference>
<dbReference type="Pfam" id="PF09496">
    <property type="entry name" value="CENP-O"/>
    <property type="match status" value="1"/>
</dbReference>
<feature type="non-terminal residue" evidence="7">
    <location>
        <position position="1"/>
    </location>
</feature>
<dbReference type="PANTHER" id="PTHR14582:SF1">
    <property type="entry name" value="CENTROMERE PROTEIN O"/>
    <property type="match status" value="1"/>
</dbReference>
<name>S8CMS8_9LAMI</name>
<accession>S8CMS8</accession>
<keyword evidence="6" id="KW-0137">Centromere</keyword>
<feature type="non-terminal residue" evidence="7">
    <location>
        <position position="309"/>
    </location>
</feature>
<reference evidence="7 8" key="1">
    <citation type="journal article" date="2013" name="BMC Genomics">
        <title>The miniature genome of a carnivorous plant Genlisea aurea contains a low number of genes and short non-coding sequences.</title>
        <authorList>
            <person name="Leushkin E.V."/>
            <person name="Sutormin R.A."/>
            <person name="Nabieva E.R."/>
            <person name="Penin A.A."/>
            <person name="Kondrashov A.S."/>
            <person name="Logacheva M.D."/>
        </authorList>
    </citation>
    <scope>NUCLEOTIDE SEQUENCE [LARGE SCALE GENOMIC DNA]</scope>
</reference>
<evidence type="ECO:0000313" key="8">
    <source>
        <dbReference type="Proteomes" id="UP000015453"/>
    </source>
</evidence>
<dbReference type="Proteomes" id="UP000015453">
    <property type="component" value="Unassembled WGS sequence"/>
</dbReference>
<comment type="caution">
    <text evidence="7">The sequence shown here is derived from an EMBL/GenBank/DDBJ whole genome shotgun (WGS) entry which is preliminary data.</text>
</comment>
<dbReference type="AlphaFoldDB" id="S8CMS8"/>
<organism evidence="7 8">
    <name type="scientific">Genlisea aurea</name>
    <dbReference type="NCBI Taxonomy" id="192259"/>
    <lineage>
        <taxon>Eukaryota</taxon>
        <taxon>Viridiplantae</taxon>
        <taxon>Streptophyta</taxon>
        <taxon>Embryophyta</taxon>
        <taxon>Tracheophyta</taxon>
        <taxon>Spermatophyta</taxon>
        <taxon>Magnoliopsida</taxon>
        <taxon>eudicotyledons</taxon>
        <taxon>Gunneridae</taxon>
        <taxon>Pentapetalae</taxon>
        <taxon>asterids</taxon>
        <taxon>lamiids</taxon>
        <taxon>Lamiales</taxon>
        <taxon>Lentibulariaceae</taxon>
        <taxon>Genlisea</taxon>
    </lineage>
</organism>
<sequence length="309" mass="35360">AEVKDLQLATTRARFSNIFKRHEALTERLSRDSDKTVFERLQREFDAARASQTREVCLDGEEWNDGPFATIRERVHLEAERKEMQLQGDSAAISSLPPLHEKITYRVGNKLICCLEGARIGILYEASFAGEPCEVFHCVLESKSFLEKMTVVEHTIPFGLPIRDAENDYLSTNVMKFIDHIGDLLQAYVDRKEQIRILKELYGNQISELYFSLQYNMVEFSFVELDCKVVVSLRYNDLICTLPSEVRVLAWPVVHQYKKHRTVPPGGGNKVPAQLAHAETAFRSMSLPEAFAEVVLNMPQIIQESFCEE</sequence>